<name>A0A918M4D7_9ACTN</name>
<evidence type="ECO:0008006" key="4">
    <source>
        <dbReference type="Google" id="ProtNLM"/>
    </source>
</evidence>
<dbReference type="AlphaFoldDB" id="A0A918M4D7"/>
<sequence length="88" mass="8891">MGAGIPSAPADGSDPYRLVVAGAGRRGRGGPAAAPERPGGGRPPTAEPPPAADDDVLLRLRDLADPLRTGILTDEESTAAKQAVLKQL</sequence>
<evidence type="ECO:0000256" key="1">
    <source>
        <dbReference type="SAM" id="MobiDB-lite"/>
    </source>
</evidence>
<keyword evidence="3" id="KW-1185">Reference proteome</keyword>
<reference evidence="2" key="1">
    <citation type="journal article" date="2014" name="Int. J. Syst. Evol. Microbiol.">
        <title>Complete genome sequence of Corynebacterium casei LMG S-19264T (=DSM 44701T), isolated from a smear-ripened cheese.</title>
        <authorList>
            <consortium name="US DOE Joint Genome Institute (JGI-PGF)"/>
            <person name="Walter F."/>
            <person name="Albersmeier A."/>
            <person name="Kalinowski J."/>
            <person name="Ruckert C."/>
        </authorList>
    </citation>
    <scope>NUCLEOTIDE SEQUENCE</scope>
    <source>
        <strain evidence="2">JCM 4391</strain>
    </source>
</reference>
<protein>
    <recommendedName>
        <fullName evidence="4">SHOCT domain-containing protein</fullName>
    </recommendedName>
</protein>
<organism evidence="2 3">
    <name type="scientific">Streptomyces lavendofoliae</name>
    <dbReference type="NCBI Taxonomy" id="67314"/>
    <lineage>
        <taxon>Bacteria</taxon>
        <taxon>Bacillati</taxon>
        <taxon>Actinomycetota</taxon>
        <taxon>Actinomycetes</taxon>
        <taxon>Kitasatosporales</taxon>
        <taxon>Streptomycetaceae</taxon>
        <taxon>Streptomyces</taxon>
    </lineage>
</organism>
<feature type="region of interest" description="Disordered" evidence="1">
    <location>
        <begin position="1"/>
        <end position="53"/>
    </location>
</feature>
<reference evidence="2" key="2">
    <citation type="submission" date="2020-09" db="EMBL/GenBank/DDBJ databases">
        <authorList>
            <person name="Sun Q."/>
            <person name="Ohkuma M."/>
        </authorList>
    </citation>
    <scope>NUCLEOTIDE SEQUENCE</scope>
    <source>
        <strain evidence="2">JCM 4391</strain>
    </source>
</reference>
<gene>
    <name evidence="2" type="ORF">GCM10010274_32940</name>
</gene>
<dbReference type="RefSeq" id="WP_189551579.1">
    <property type="nucleotide sequence ID" value="NZ_BMTP01000007.1"/>
</dbReference>
<evidence type="ECO:0000313" key="2">
    <source>
        <dbReference type="EMBL" id="GGU42375.1"/>
    </source>
</evidence>
<comment type="caution">
    <text evidence="2">The sequence shown here is derived from an EMBL/GenBank/DDBJ whole genome shotgun (WGS) entry which is preliminary data.</text>
</comment>
<proteinExistence type="predicted"/>
<dbReference type="EMBL" id="BMTP01000007">
    <property type="protein sequence ID" value="GGU42375.1"/>
    <property type="molecule type" value="Genomic_DNA"/>
</dbReference>
<evidence type="ECO:0000313" key="3">
    <source>
        <dbReference type="Proteomes" id="UP000636661"/>
    </source>
</evidence>
<accession>A0A918M4D7</accession>
<dbReference type="Proteomes" id="UP000636661">
    <property type="component" value="Unassembled WGS sequence"/>
</dbReference>